<keyword evidence="3" id="KW-1185">Reference proteome</keyword>
<evidence type="ECO:0000313" key="2">
    <source>
        <dbReference type="EMBL" id="ETW95895.1"/>
    </source>
</evidence>
<protein>
    <submittedName>
        <fullName evidence="2">Uncharacterized protein</fullName>
    </submittedName>
</protein>
<name>W4LDX4_9BACT</name>
<comment type="caution">
    <text evidence="2">The sequence shown here is derived from an EMBL/GenBank/DDBJ whole genome shotgun (WGS) entry which is preliminary data.</text>
</comment>
<dbReference type="EMBL" id="AZHX01002257">
    <property type="protein sequence ID" value="ETW95895.1"/>
    <property type="molecule type" value="Genomic_DNA"/>
</dbReference>
<evidence type="ECO:0000313" key="3">
    <source>
        <dbReference type="Proteomes" id="UP000019140"/>
    </source>
</evidence>
<dbReference type="Proteomes" id="UP000019140">
    <property type="component" value="Unassembled WGS sequence"/>
</dbReference>
<organism evidence="2 3">
    <name type="scientific">Candidatus Entotheonella gemina</name>
    <dbReference type="NCBI Taxonomy" id="1429439"/>
    <lineage>
        <taxon>Bacteria</taxon>
        <taxon>Pseudomonadati</taxon>
        <taxon>Nitrospinota/Tectimicrobiota group</taxon>
        <taxon>Candidatus Tectimicrobiota</taxon>
        <taxon>Candidatus Entotheonellia</taxon>
        <taxon>Candidatus Entotheonellales</taxon>
        <taxon>Candidatus Entotheonellaceae</taxon>
        <taxon>Candidatus Entotheonella</taxon>
    </lineage>
</organism>
<gene>
    <name evidence="2" type="ORF">ETSY2_47430</name>
</gene>
<accession>W4LDX4</accession>
<reference evidence="2 3" key="1">
    <citation type="journal article" date="2014" name="Nature">
        <title>An environmental bacterial taxon with a large and distinct metabolic repertoire.</title>
        <authorList>
            <person name="Wilson M.C."/>
            <person name="Mori T."/>
            <person name="Ruckert C."/>
            <person name="Uria A.R."/>
            <person name="Helf M.J."/>
            <person name="Takada K."/>
            <person name="Gernert C."/>
            <person name="Steffens U.A."/>
            <person name="Heycke N."/>
            <person name="Schmitt S."/>
            <person name="Rinke C."/>
            <person name="Helfrich E.J."/>
            <person name="Brachmann A.O."/>
            <person name="Gurgui C."/>
            <person name="Wakimoto T."/>
            <person name="Kracht M."/>
            <person name="Crusemann M."/>
            <person name="Hentschel U."/>
            <person name="Abe I."/>
            <person name="Matsunaga S."/>
            <person name="Kalinowski J."/>
            <person name="Takeyama H."/>
            <person name="Piel J."/>
        </authorList>
    </citation>
    <scope>NUCLEOTIDE SEQUENCE [LARGE SCALE GENOMIC DNA]</scope>
    <source>
        <strain evidence="3">TSY2</strain>
    </source>
</reference>
<feature type="region of interest" description="Disordered" evidence="1">
    <location>
        <begin position="1"/>
        <end position="34"/>
    </location>
</feature>
<proteinExistence type="predicted"/>
<dbReference type="AlphaFoldDB" id="W4LDX4"/>
<feature type="compositionally biased region" description="Gly residues" evidence="1">
    <location>
        <begin position="23"/>
        <end position="34"/>
    </location>
</feature>
<evidence type="ECO:0000256" key="1">
    <source>
        <dbReference type="SAM" id="MobiDB-lite"/>
    </source>
</evidence>
<sequence length="34" mass="3219">MGAVDGDAAEDDESGVVAEGESEVGGGETGVILP</sequence>
<dbReference type="HOGENOM" id="CLU_3372738_0_0_7"/>